<sequence length="312" mass="34508">MEKLRFYQIWLSVNLAYLGCEELYKDEVLCSMQVFLHSVGLWHAPMQVGNTGGATCAVVGSLFTYPNDTLSLFLSSIFFPSPLLFSSSSPTTPFPSSSLSQRRLFPLPLFLSSPARPSGHTVPPALRRVRHRLNHHHRHAQALNPCNALALQCLLQSLCLPLNLYFNNAATIDATLKPYSLPSDSAKKKRGQPRKYSPDCNIALGLKMGLHLYGAPTAPIVALSATSLSPSPRPWPMASPEKIVFDLKLEKYDAAVKIKITKEVRAFTDLRLKEANDLVEKVPCALKKAITKDEANPIMEKLKELGTTVVLE</sequence>
<dbReference type="AlphaFoldDB" id="A0ABD1MMD3"/>
<accession>A0ABD1MMD3</accession>
<dbReference type="Pfam" id="PF00542">
    <property type="entry name" value="Ribosomal_L12"/>
    <property type="match status" value="1"/>
</dbReference>
<keyword evidence="1" id="KW-0689">Ribosomal protein</keyword>
<dbReference type="GO" id="GO:0005840">
    <property type="term" value="C:ribosome"/>
    <property type="evidence" value="ECO:0007669"/>
    <property type="project" value="UniProtKB-KW"/>
</dbReference>
<dbReference type="EMBL" id="JBGMDY010000004">
    <property type="protein sequence ID" value="KAL2336678.1"/>
    <property type="molecule type" value="Genomic_DNA"/>
</dbReference>
<reference evidence="4 5" key="1">
    <citation type="submission" date="2024-08" db="EMBL/GenBank/DDBJ databases">
        <title>Insights into the chromosomal genome structure of Flemingia macrophylla.</title>
        <authorList>
            <person name="Ding Y."/>
            <person name="Zhao Y."/>
            <person name="Bi W."/>
            <person name="Wu M."/>
            <person name="Zhao G."/>
            <person name="Gong Y."/>
            <person name="Li W."/>
            <person name="Zhang P."/>
        </authorList>
    </citation>
    <scope>NUCLEOTIDE SEQUENCE [LARGE SCALE GENOMIC DNA]</scope>
    <source>
        <strain evidence="4">DYQJB</strain>
        <tissue evidence="4">Leaf</tissue>
    </source>
</reference>
<keyword evidence="5" id="KW-1185">Reference proteome</keyword>
<dbReference type="Gene3D" id="3.30.1390.10">
    <property type="match status" value="1"/>
</dbReference>
<comment type="caution">
    <text evidence="4">The sequence shown here is derived from an EMBL/GenBank/DDBJ whole genome shotgun (WGS) entry which is preliminary data.</text>
</comment>
<evidence type="ECO:0000313" key="5">
    <source>
        <dbReference type="Proteomes" id="UP001603857"/>
    </source>
</evidence>
<dbReference type="InterPro" id="IPR014719">
    <property type="entry name" value="Ribosomal_bL12_C/ClpS-like"/>
</dbReference>
<protein>
    <recommendedName>
        <fullName evidence="3">Large ribosomal subunit protein bL12 C-terminal domain-containing protein</fullName>
    </recommendedName>
</protein>
<dbReference type="GO" id="GO:1990904">
    <property type="term" value="C:ribonucleoprotein complex"/>
    <property type="evidence" value="ECO:0007669"/>
    <property type="project" value="UniProtKB-KW"/>
</dbReference>
<evidence type="ECO:0000259" key="3">
    <source>
        <dbReference type="Pfam" id="PF00542"/>
    </source>
</evidence>
<dbReference type="PANTHER" id="PTHR45987">
    <property type="entry name" value="39S RIBOSOMAL PROTEIN L12"/>
    <property type="match status" value="1"/>
</dbReference>
<dbReference type="PANTHER" id="PTHR45987:SF11">
    <property type="entry name" value="OS07G0626100 PROTEIN"/>
    <property type="match status" value="1"/>
</dbReference>
<dbReference type="SUPFAM" id="SSF54736">
    <property type="entry name" value="ClpS-like"/>
    <property type="match status" value="1"/>
</dbReference>
<gene>
    <name evidence="4" type="ORF">Fmac_011124</name>
</gene>
<dbReference type="InterPro" id="IPR000206">
    <property type="entry name" value="Ribosomal_bL12"/>
</dbReference>
<evidence type="ECO:0000256" key="2">
    <source>
        <dbReference type="ARBA" id="ARBA00023274"/>
    </source>
</evidence>
<keyword evidence="2" id="KW-0687">Ribonucleoprotein</keyword>
<feature type="domain" description="Large ribosomal subunit protein bL12 C-terminal" evidence="3">
    <location>
        <begin position="245"/>
        <end position="311"/>
    </location>
</feature>
<evidence type="ECO:0000313" key="4">
    <source>
        <dbReference type="EMBL" id="KAL2336678.1"/>
    </source>
</evidence>
<dbReference type="Proteomes" id="UP001603857">
    <property type="component" value="Unassembled WGS sequence"/>
</dbReference>
<organism evidence="4 5">
    <name type="scientific">Flemingia macrophylla</name>
    <dbReference type="NCBI Taxonomy" id="520843"/>
    <lineage>
        <taxon>Eukaryota</taxon>
        <taxon>Viridiplantae</taxon>
        <taxon>Streptophyta</taxon>
        <taxon>Embryophyta</taxon>
        <taxon>Tracheophyta</taxon>
        <taxon>Spermatophyta</taxon>
        <taxon>Magnoliopsida</taxon>
        <taxon>eudicotyledons</taxon>
        <taxon>Gunneridae</taxon>
        <taxon>Pentapetalae</taxon>
        <taxon>rosids</taxon>
        <taxon>fabids</taxon>
        <taxon>Fabales</taxon>
        <taxon>Fabaceae</taxon>
        <taxon>Papilionoideae</taxon>
        <taxon>50 kb inversion clade</taxon>
        <taxon>NPAAA clade</taxon>
        <taxon>indigoferoid/millettioid clade</taxon>
        <taxon>Phaseoleae</taxon>
        <taxon>Flemingia</taxon>
    </lineage>
</organism>
<evidence type="ECO:0000256" key="1">
    <source>
        <dbReference type="ARBA" id="ARBA00022980"/>
    </source>
</evidence>
<proteinExistence type="predicted"/>
<dbReference type="InterPro" id="IPR013823">
    <property type="entry name" value="Ribosomal_bL12_C"/>
</dbReference>
<name>A0ABD1MMD3_9FABA</name>